<name>A0A8D8W336_9HEMI</name>
<accession>A0A8D8W336</accession>
<reference evidence="1" key="1">
    <citation type="submission" date="2021-05" db="EMBL/GenBank/DDBJ databases">
        <authorList>
            <person name="Alioto T."/>
            <person name="Alioto T."/>
            <person name="Gomez Garrido J."/>
        </authorList>
    </citation>
    <scope>NUCLEOTIDE SEQUENCE</scope>
</reference>
<dbReference type="AlphaFoldDB" id="A0A8D8W336"/>
<organism evidence="1">
    <name type="scientific">Cacopsylla melanoneura</name>
    <dbReference type="NCBI Taxonomy" id="428564"/>
    <lineage>
        <taxon>Eukaryota</taxon>
        <taxon>Metazoa</taxon>
        <taxon>Ecdysozoa</taxon>
        <taxon>Arthropoda</taxon>
        <taxon>Hexapoda</taxon>
        <taxon>Insecta</taxon>
        <taxon>Pterygota</taxon>
        <taxon>Neoptera</taxon>
        <taxon>Paraneoptera</taxon>
        <taxon>Hemiptera</taxon>
        <taxon>Sternorrhyncha</taxon>
        <taxon>Psylloidea</taxon>
        <taxon>Psyllidae</taxon>
        <taxon>Psyllinae</taxon>
        <taxon>Cacopsylla</taxon>
    </lineage>
</organism>
<proteinExistence type="predicted"/>
<protein>
    <submittedName>
        <fullName evidence="1">Uncharacterized protein</fullName>
    </submittedName>
</protein>
<dbReference type="EMBL" id="HBUF01125373">
    <property type="protein sequence ID" value="CAG6643069.1"/>
    <property type="molecule type" value="Transcribed_RNA"/>
</dbReference>
<sequence>MRTFSQRCVRITKDCNACVIACILRVAWLKVWELKPKLNMNPRTYRKMSCTTHVTRQARMSLDMYRPMNPTVSSVIITVTSDIVSYLCYYNSYLCYYNSYLCYNSI</sequence>
<evidence type="ECO:0000313" key="1">
    <source>
        <dbReference type="EMBL" id="CAG6643069.1"/>
    </source>
</evidence>